<name>A0A0M4CVF6_9CORY</name>
<keyword evidence="2" id="KW-1185">Reference proteome</keyword>
<accession>A0A0M4CVF6</accession>
<evidence type="ECO:0000313" key="1">
    <source>
        <dbReference type="EMBL" id="ALC04975.1"/>
    </source>
</evidence>
<dbReference type="EMBL" id="CP009220">
    <property type="protein sequence ID" value="ALC04975.1"/>
    <property type="molecule type" value="Genomic_DNA"/>
</dbReference>
<dbReference type="Pfam" id="PF04402">
    <property type="entry name" value="SIMPL"/>
    <property type="match status" value="1"/>
</dbReference>
<evidence type="ECO:0008006" key="3">
    <source>
        <dbReference type="Google" id="ProtNLM"/>
    </source>
</evidence>
<dbReference type="PATRIC" id="fig|931089.4.peg.522"/>
<evidence type="ECO:0000313" key="2">
    <source>
        <dbReference type="Proteomes" id="UP000068067"/>
    </source>
</evidence>
<dbReference type="STRING" id="931089.CDES_02600"/>
<dbReference type="RefSeq" id="WP_053544118.1">
    <property type="nucleotide sequence ID" value="NZ_CP009220.1"/>
</dbReference>
<dbReference type="InterPro" id="IPR007497">
    <property type="entry name" value="SIMPL/DUF541"/>
</dbReference>
<organism evidence="1 2">
    <name type="scientific">Corynebacterium deserti GIMN1.010</name>
    <dbReference type="NCBI Taxonomy" id="931089"/>
    <lineage>
        <taxon>Bacteria</taxon>
        <taxon>Bacillati</taxon>
        <taxon>Actinomycetota</taxon>
        <taxon>Actinomycetes</taxon>
        <taxon>Mycobacteriales</taxon>
        <taxon>Corynebacteriaceae</taxon>
        <taxon>Corynebacterium</taxon>
    </lineage>
</organism>
<protein>
    <recommendedName>
        <fullName evidence="3">SIMPL domain-containing protein</fullName>
    </recommendedName>
</protein>
<reference evidence="1 2" key="1">
    <citation type="submission" date="2014-08" db="EMBL/GenBank/DDBJ databases">
        <title>Complete genome sequence of Corynebacterium deserti GIMN1.010 (=DSM 45689), isolated from desert sand in western China.</title>
        <authorList>
            <person name="Ruckert C."/>
            <person name="Albersmeier A."/>
            <person name="Kalinowski J."/>
        </authorList>
    </citation>
    <scope>NUCLEOTIDE SEQUENCE [LARGE SCALE GENOMIC DNA]</scope>
    <source>
        <strain evidence="1 2">GIMN1.010</strain>
    </source>
</reference>
<sequence>MTPKINVDANAHVYVPADVWVLVIEIECTHSYPAKAYEKRAAAIAEAKRVVGDIEILNEHINEWTHRGETSAEWSCRIEGTLGNHDQLKRIASTLAAIPDIKSTGPTWYVSAEGHRQGRDRAIKDAVALARHEAEILAQAAGGSLRNVTTIHLDRDYENNRAPRQNTMSELIVEVSGAPELDLNASDVSVSASVILEYEFIEG</sequence>
<dbReference type="AlphaFoldDB" id="A0A0M4CVF6"/>
<dbReference type="Gene3D" id="3.30.110.170">
    <property type="entry name" value="Protein of unknown function (DUF541), domain 1"/>
    <property type="match status" value="1"/>
</dbReference>
<gene>
    <name evidence="1" type="ORF">CDES_02600</name>
</gene>
<proteinExistence type="predicted"/>
<dbReference type="KEGG" id="cdx:CDES_02600"/>
<dbReference type="Proteomes" id="UP000068067">
    <property type="component" value="Chromosome"/>
</dbReference>